<name>A0ABV7F3Y3_9BURK</name>
<dbReference type="EMBL" id="JBHRTP010000055">
    <property type="protein sequence ID" value="MFC3109794.1"/>
    <property type="molecule type" value="Genomic_DNA"/>
</dbReference>
<evidence type="ECO:0000259" key="2">
    <source>
        <dbReference type="Pfam" id="PF14534"/>
    </source>
</evidence>
<keyword evidence="1" id="KW-0732">Signal</keyword>
<accession>A0ABV7F3Y3</accession>
<sequence>MKKLASLFTLLMTVSLLSVAAEPPATVQRVVPTVTRTVQLFSTLENDWIDAVQSRDTATIKKILSDNFELRTSAVPGQPTPRDESIRRSLTDAPFASTIEQMAAHEYGNVIVVSFLWKLDVPPSSPLPQRIFVVDTWKQVDGNWQVSTRYASPVDAPAKKVPGADVTEPVIKKKI</sequence>
<dbReference type="InterPro" id="IPR032710">
    <property type="entry name" value="NTF2-like_dom_sf"/>
</dbReference>
<gene>
    <name evidence="3" type="ORF">ACFOFO_17800</name>
</gene>
<feature type="chain" id="PRO_5045809112" evidence="1">
    <location>
        <begin position="21"/>
        <end position="175"/>
    </location>
</feature>
<dbReference type="SUPFAM" id="SSF54427">
    <property type="entry name" value="NTF2-like"/>
    <property type="match status" value="1"/>
</dbReference>
<dbReference type="InterPro" id="IPR027843">
    <property type="entry name" value="DUF4440"/>
</dbReference>
<dbReference type="Pfam" id="PF14534">
    <property type="entry name" value="DUF4440"/>
    <property type="match status" value="1"/>
</dbReference>
<evidence type="ECO:0000313" key="4">
    <source>
        <dbReference type="Proteomes" id="UP001595530"/>
    </source>
</evidence>
<feature type="signal peptide" evidence="1">
    <location>
        <begin position="1"/>
        <end position="20"/>
    </location>
</feature>
<proteinExistence type="predicted"/>
<dbReference type="Proteomes" id="UP001595530">
    <property type="component" value="Unassembled WGS sequence"/>
</dbReference>
<comment type="caution">
    <text evidence="3">The sequence shown here is derived from an EMBL/GenBank/DDBJ whole genome shotgun (WGS) entry which is preliminary data.</text>
</comment>
<dbReference type="Gene3D" id="3.10.450.50">
    <property type="match status" value="1"/>
</dbReference>
<protein>
    <submittedName>
        <fullName evidence="3">Nuclear transport factor 2 family protein</fullName>
    </submittedName>
</protein>
<reference evidence="4" key="1">
    <citation type="journal article" date="2019" name="Int. J. Syst. Evol. Microbiol.">
        <title>The Global Catalogue of Microorganisms (GCM) 10K type strain sequencing project: providing services to taxonomists for standard genome sequencing and annotation.</title>
        <authorList>
            <consortium name="The Broad Institute Genomics Platform"/>
            <consortium name="The Broad Institute Genome Sequencing Center for Infectious Disease"/>
            <person name="Wu L."/>
            <person name="Ma J."/>
        </authorList>
    </citation>
    <scope>NUCLEOTIDE SEQUENCE [LARGE SCALE GENOMIC DNA]</scope>
    <source>
        <strain evidence="4">KCTC 42986</strain>
    </source>
</reference>
<keyword evidence="4" id="KW-1185">Reference proteome</keyword>
<evidence type="ECO:0000313" key="3">
    <source>
        <dbReference type="EMBL" id="MFC3109794.1"/>
    </source>
</evidence>
<dbReference type="RefSeq" id="WP_390322316.1">
    <property type="nucleotide sequence ID" value="NZ_JBHRTP010000055.1"/>
</dbReference>
<evidence type="ECO:0000256" key="1">
    <source>
        <dbReference type="SAM" id="SignalP"/>
    </source>
</evidence>
<organism evidence="3 4">
    <name type="scientific">Undibacterium arcticum</name>
    <dbReference type="NCBI Taxonomy" id="1762892"/>
    <lineage>
        <taxon>Bacteria</taxon>
        <taxon>Pseudomonadati</taxon>
        <taxon>Pseudomonadota</taxon>
        <taxon>Betaproteobacteria</taxon>
        <taxon>Burkholderiales</taxon>
        <taxon>Oxalobacteraceae</taxon>
        <taxon>Undibacterium</taxon>
    </lineage>
</organism>
<feature type="domain" description="DUF4440" evidence="2">
    <location>
        <begin position="44"/>
        <end position="146"/>
    </location>
</feature>